<comment type="cofactor">
    <cofactor evidence="1">
        <name>K(+)</name>
        <dbReference type="ChEBI" id="CHEBI:29103"/>
    </cofactor>
</comment>
<dbReference type="UniPathway" id="UPA00109">
    <property type="reaction ID" value="UER00188"/>
</dbReference>
<feature type="domain" description="Pyruvate kinase barrel" evidence="15">
    <location>
        <begin position="3"/>
        <end position="327"/>
    </location>
</feature>
<dbReference type="Gene3D" id="2.40.33.10">
    <property type="entry name" value="PK beta-barrel domain-like"/>
    <property type="match status" value="1"/>
</dbReference>
<dbReference type="RefSeq" id="WP_046551574.1">
    <property type="nucleotide sequence ID" value="NZ_CP011308.1"/>
</dbReference>
<dbReference type="SUPFAM" id="SSF52935">
    <property type="entry name" value="PK C-terminal domain-like"/>
    <property type="match status" value="1"/>
</dbReference>
<reference evidence="18" key="2">
    <citation type="journal article" date="2017" name="Stand. Genomic Sci.">
        <title>Complete genome sequence of the sulfur-oxidizing chemolithoautotrophic Sulfurovum lithotrophicum 42BKTT.</title>
        <authorList>
            <person name="Jeon W."/>
            <person name="Priscilla L."/>
            <person name="Park G."/>
            <person name="Lee H."/>
            <person name="Lee N."/>
            <person name="Lee D."/>
            <person name="Kwon H."/>
            <person name="Ahn I."/>
            <person name="Lee C."/>
            <person name="Lee H."/>
            <person name="Ahn J."/>
        </authorList>
    </citation>
    <scope>NUCLEOTIDE SEQUENCE [LARGE SCALE GENOMIC DNA]</scope>
    <source>
        <strain evidence="18">ATCC BAA-797 / 42BKT</strain>
    </source>
</reference>
<dbReference type="InterPro" id="IPR015793">
    <property type="entry name" value="Pyrv_Knase_brl"/>
</dbReference>
<evidence type="ECO:0000256" key="6">
    <source>
        <dbReference type="ARBA" id="ARBA00022723"/>
    </source>
</evidence>
<name>A0A7U4M286_9BACT</name>
<comment type="pathway">
    <text evidence="2 14">Carbohydrate degradation; glycolysis; pyruvate from D-glyceraldehyde 3-phosphate: step 5/5.</text>
</comment>
<dbReference type="InterPro" id="IPR015795">
    <property type="entry name" value="Pyrv_Knase_C"/>
</dbReference>
<dbReference type="PROSITE" id="PS00110">
    <property type="entry name" value="PYRUVATE_KINASE"/>
    <property type="match status" value="1"/>
</dbReference>
<dbReference type="GO" id="GO:0030955">
    <property type="term" value="F:potassium ion binding"/>
    <property type="evidence" value="ECO:0007669"/>
    <property type="project" value="UniProtKB-UniRule"/>
</dbReference>
<dbReference type="AlphaFoldDB" id="A0A7U4M286"/>
<dbReference type="InterPro" id="IPR018209">
    <property type="entry name" value="Pyrv_Knase_AS"/>
</dbReference>
<dbReference type="OrthoDB" id="9812123at2"/>
<dbReference type="Pfam" id="PF02887">
    <property type="entry name" value="PK_C"/>
    <property type="match status" value="1"/>
</dbReference>
<evidence type="ECO:0000256" key="5">
    <source>
        <dbReference type="ARBA" id="ARBA00022679"/>
    </source>
</evidence>
<dbReference type="InterPro" id="IPR036918">
    <property type="entry name" value="Pyrv_Knase_C_sf"/>
</dbReference>
<keyword evidence="9" id="KW-0067">ATP-binding</keyword>
<evidence type="ECO:0000256" key="8">
    <source>
        <dbReference type="ARBA" id="ARBA00022777"/>
    </source>
</evidence>
<dbReference type="PANTHER" id="PTHR11817">
    <property type="entry name" value="PYRUVATE KINASE"/>
    <property type="match status" value="1"/>
</dbReference>
<comment type="catalytic activity">
    <reaction evidence="14">
        <text>pyruvate + ATP = phosphoenolpyruvate + ADP + H(+)</text>
        <dbReference type="Rhea" id="RHEA:18157"/>
        <dbReference type="ChEBI" id="CHEBI:15361"/>
        <dbReference type="ChEBI" id="CHEBI:15378"/>
        <dbReference type="ChEBI" id="CHEBI:30616"/>
        <dbReference type="ChEBI" id="CHEBI:58702"/>
        <dbReference type="ChEBI" id="CHEBI:456216"/>
        <dbReference type="EC" id="2.7.1.40"/>
    </reaction>
</comment>
<evidence type="ECO:0000256" key="3">
    <source>
        <dbReference type="ARBA" id="ARBA00008663"/>
    </source>
</evidence>
<dbReference type="Pfam" id="PF00224">
    <property type="entry name" value="PK"/>
    <property type="match status" value="1"/>
</dbReference>
<evidence type="ECO:0000256" key="4">
    <source>
        <dbReference type="ARBA" id="ARBA00012142"/>
    </source>
</evidence>
<keyword evidence="10 14" id="KW-0460">Magnesium</keyword>
<dbReference type="SUPFAM" id="SSF51621">
    <property type="entry name" value="Phosphoenolpyruvate/pyruvate domain"/>
    <property type="match status" value="1"/>
</dbReference>
<feature type="domain" description="Pyruvate kinase C-terminal" evidence="16">
    <location>
        <begin position="357"/>
        <end position="469"/>
    </location>
</feature>
<proteinExistence type="inferred from homology"/>
<evidence type="ECO:0000259" key="16">
    <source>
        <dbReference type="Pfam" id="PF02887"/>
    </source>
</evidence>
<dbReference type="InterPro" id="IPR001697">
    <property type="entry name" value="Pyr_Knase"/>
</dbReference>
<gene>
    <name evidence="17" type="ORF">YH65_09045</name>
</gene>
<keyword evidence="6" id="KW-0479">Metal-binding</keyword>
<keyword evidence="18" id="KW-1185">Reference proteome</keyword>
<evidence type="ECO:0000256" key="2">
    <source>
        <dbReference type="ARBA" id="ARBA00004997"/>
    </source>
</evidence>
<dbReference type="NCBIfam" id="TIGR01064">
    <property type="entry name" value="pyruv_kin"/>
    <property type="match status" value="1"/>
</dbReference>
<evidence type="ECO:0000256" key="11">
    <source>
        <dbReference type="ARBA" id="ARBA00023152"/>
    </source>
</evidence>
<evidence type="ECO:0000256" key="14">
    <source>
        <dbReference type="RuleBase" id="RU000504"/>
    </source>
</evidence>
<comment type="similarity">
    <text evidence="3 14">Belongs to the pyruvate kinase family.</text>
</comment>
<dbReference type="InterPro" id="IPR015806">
    <property type="entry name" value="Pyrv_Knase_insert_dom_sf"/>
</dbReference>
<dbReference type="NCBIfam" id="NF004978">
    <property type="entry name" value="PRK06354.1"/>
    <property type="match status" value="1"/>
</dbReference>
<dbReference type="GO" id="GO:0005524">
    <property type="term" value="F:ATP binding"/>
    <property type="evidence" value="ECO:0007669"/>
    <property type="project" value="UniProtKB-KW"/>
</dbReference>
<keyword evidence="8 14" id="KW-0418">Kinase</keyword>
<reference evidence="17 18" key="1">
    <citation type="submission" date="2015-04" db="EMBL/GenBank/DDBJ databases">
        <title>Complete genome sequence of Sulfurovum lithotrophicum ATCC BAA-797T.</title>
        <authorList>
            <person name="Ahn J."/>
            <person name="Park G."/>
            <person name="Jeon W."/>
            <person name="Jang Y."/>
            <person name="Jang M."/>
            <person name="Lee H."/>
            <person name="Lee H."/>
        </authorList>
    </citation>
    <scope>NUCLEOTIDE SEQUENCE [LARGE SCALE GENOMIC DNA]</scope>
    <source>
        <strain evidence="18">ATCC BAA-797 / 42BKT</strain>
    </source>
</reference>
<dbReference type="InterPro" id="IPR011037">
    <property type="entry name" value="Pyrv_Knase-like_insert_dom_sf"/>
</dbReference>
<protein>
    <recommendedName>
        <fullName evidence="4 13">Pyruvate kinase</fullName>
        <ecNumber evidence="4 13">2.7.1.40</ecNumber>
    </recommendedName>
</protein>
<keyword evidence="7" id="KW-0547">Nucleotide-binding</keyword>
<evidence type="ECO:0000256" key="12">
    <source>
        <dbReference type="ARBA" id="ARBA00023317"/>
    </source>
</evidence>
<dbReference type="PRINTS" id="PR01050">
    <property type="entry name" value="PYRUVTKNASE"/>
</dbReference>
<dbReference type="FunFam" id="2.40.33.10:FF:000001">
    <property type="entry name" value="Pyruvate kinase"/>
    <property type="match status" value="1"/>
</dbReference>
<dbReference type="GO" id="GO:0000287">
    <property type="term" value="F:magnesium ion binding"/>
    <property type="evidence" value="ECO:0007669"/>
    <property type="project" value="UniProtKB-UniRule"/>
</dbReference>
<dbReference type="GO" id="GO:0016301">
    <property type="term" value="F:kinase activity"/>
    <property type="evidence" value="ECO:0007669"/>
    <property type="project" value="UniProtKB-KW"/>
</dbReference>
<evidence type="ECO:0000256" key="7">
    <source>
        <dbReference type="ARBA" id="ARBA00022741"/>
    </source>
</evidence>
<dbReference type="InterPro" id="IPR040442">
    <property type="entry name" value="Pyrv_kinase-like_dom_sf"/>
</dbReference>
<evidence type="ECO:0000256" key="9">
    <source>
        <dbReference type="ARBA" id="ARBA00022840"/>
    </source>
</evidence>
<dbReference type="NCBIfam" id="NF004491">
    <property type="entry name" value="PRK05826.1"/>
    <property type="match status" value="1"/>
</dbReference>
<organism evidence="17 18">
    <name type="scientific">Sulfurovum lithotrophicum</name>
    <dbReference type="NCBI Taxonomy" id="206403"/>
    <lineage>
        <taxon>Bacteria</taxon>
        <taxon>Pseudomonadati</taxon>
        <taxon>Campylobacterota</taxon>
        <taxon>Epsilonproteobacteria</taxon>
        <taxon>Campylobacterales</taxon>
        <taxon>Sulfurovaceae</taxon>
        <taxon>Sulfurovum</taxon>
    </lineage>
</organism>
<dbReference type="Gene3D" id="3.20.20.60">
    <property type="entry name" value="Phosphoenolpyruvate-binding domains"/>
    <property type="match status" value="1"/>
</dbReference>
<dbReference type="Proteomes" id="UP000034444">
    <property type="component" value="Chromosome"/>
</dbReference>
<dbReference type="SUPFAM" id="SSF50800">
    <property type="entry name" value="PK beta-barrel domain-like"/>
    <property type="match status" value="1"/>
</dbReference>
<dbReference type="EC" id="2.7.1.40" evidence="4 13"/>
<dbReference type="KEGG" id="slh:YH65_09045"/>
<dbReference type="EMBL" id="CP011308">
    <property type="protein sequence ID" value="AKF25502.1"/>
    <property type="molecule type" value="Genomic_DNA"/>
</dbReference>
<accession>A0A7U4M286</accession>
<evidence type="ECO:0000313" key="17">
    <source>
        <dbReference type="EMBL" id="AKF25502.1"/>
    </source>
</evidence>
<evidence type="ECO:0000313" key="18">
    <source>
        <dbReference type="Proteomes" id="UP000034444"/>
    </source>
</evidence>
<keyword evidence="11 14" id="KW-0324">Glycolysis</keyword>
<dbReference type="GO" id="GO:0004743">
    <property type="term" value="F:pyruvate kinase activity"/>
    <property type="evidence" value="ECO:0007669"/>
    <property type="project" value="UniProtKB-UniRule"/>
</dbReference>
<evidence type="ECO:0000256" key="13">
    <source>
        <dbReference type="NCBIfam" id="TIGR01064"/>
    </source>
</evidence>
<keyword evidence="5 14" id="KW-0808">Transferase</keyword>
<evidence type="ECO:0000256" key="10">
    <source>
        <dbReference type="ARBA" id="ARBA00022842"/>
    </source>
</evidence>
<evidence type="ECO:0000259" key="15">
    <source>
        <dbReference type="Pfam" id="PF00224"/>
    </source>
</evidence>
<sequence length="488" mass="54187">MKKRTKIIATIGPASDSYEKIKALMCAGVNLFRLNFSHGTHEYHTEVLGRIRKAIEETGLITGILQDISGPKIRVGMLEEDFILKSGDILEFVKEEIVGYKVKEGVYRLCINEPDILDQLEVGESIYMYDGIIRAVVKEKSADVVKVEIENNGMLSSRKGVNFPNTHLGINVLTEKDKKDILWGIKHEVDFMAISFVQHQKDMTAAREVITSNGGSVQLLAKIEKFDAIENIDAILEASDGIMVARGDLGIEIPYYDVPLIQKMLIKRANNMSKPGIVATQMLLSMTTKETASRAEISDVANAVLDGADAVMLSEESAIGRFPIKAVETMVQTIQSAERYYPFQKFSQFDMHDRGDKIDEAAVRLSGSLNCAGIIAMTSSGGTAKKAARYRPSQPIYAVTHDKRIAQSLTLVWGVVPAFFVVKSDLRSMIVEVMDQGLERGILDMDSTYILITGDPVGVPGSTNLIRVVTRYEMEFFSSLRKEKEWIN</sequence>
<evidence type="ECO:0000256" key="1">
    <source>
        <dbReference type="ARBA" id="ARBA00001958"/>
    </source>
</evidence>
<dbReference type="Gene3D" id="3.40.1380.20">
    <property type="entry name" value="Pyruvate kinase, C-terminal domain"/>
    <property type="match status" value="1"/>
</dbReference>
<dbReference type="InterPro" id="IPR015813">
    <property type="entry name" value="Pyrv/PenolPyrv_kinase-like_dom"/>
</dbReference>
<keyword evidence="12 17" id="KW-0670">Pyruvate</keyword>